<gene>
    <name evidence="2" type="ORF">MUK42_25689</name>
</gene>
<accession>A0A9E7K7P3</accession>
<dbReference type="GO" id="GO:0005096">
    <property type="term" value="F:GTPase activator activity"/>
    <property type="evidence" value="ECO:0007669"/>
    <property type="project" value="InterPro"/>
</dbReference>
<dbReference type="GO" id="GO:0016192">
    <property type="term" value="P:vesicle-mediated transport"/>
    <property type="evidence" value="ECO:0007669"/>
    <property type="project" value="InterPro"/>
</dbReference>
<dbReference type="PANTHER" id="PTHR47021">
    <property type="entry name" value="ADP-RIBOSYLATION FACTOR GTPASE-ACTIVATING PROTEIN AGD6-RELATED"/>
    <property type="match status" value="1"/>
</dbReference>
<evidence type="ECO:0000313" key="2">
    <source>
        <dbReference type="EMBL" id="URE09683.1"/>
    </source>
</evidence>
<proteinExistence type="predicted"/>
<name>A0A9E7K7P3_9LILI</name>
<feature type="region of interest" description="Disordered" evidence="1">
    <location>
        <begin position="73"/>
        <end position="156"/>
    </location>
</feature>
<evidence type="ECO:0000313" key="3">
    <source>
        <dbReference type="Proteomes" id="UP001055439"/>
    </source>
</evidence>
<protein>
    <submittedName>
        <fullName evidence="2">ADP-ribosylation factor GTPase-activating protein</fullName>
    </submittedName>
</protein>
<dbReference type="OrthoDB" id="1737519at2759"/>
<feature type="compositionally biased region" description="Basic and acidic residues" evidence="1">
    <location>
        <begin position="73"/>
        <end position="87"/>
    </location>
</feature>
<dbReference type="InterPro" id="IPR044519">
    <property type="entry name" value="ARF_GAP_AGD6/7"/>
</dbReference>
<dbReference type="PANTHER" id="PTHR47021:SF4">
    <property type="entry name" value="ADP-RIBOSYLATION FACTOR GTPASE-ACTIVATING PROTEIN AGD6-RELATED"/>
    <property type="match status" value="1"/>
</dbReference>
<dbReference type="EMBL" id="CP097508">
    <property type="protein sequence ID" value="URE09683.1"/>
    <property type="molecule type" value="Genomic_DNA"/>
</dbReference>
<evidence type="ECO:0000256" key="1">
    <source>
        <dbReference type="SAM" id="MobiDB-lite"/>
    </source>
</evidence>
<keyword evidence="3" id="KW-1185">Reference proteome</keyword>
<organism evidence="2 3">
    <name type="scientific">Musa troglodytarum</name>
    <name type="common">fe'i banana</name>
    <dbReference type="NCBI Taxonomy" id="320322"/>
    <lineage>
        <taxon>Eukaryota</taxon>
        <taxon>Viridiplantae</taxon>
        <taxon>Streptophyta</taxon>
        <taxon>Embryophyta</taxon>
        <taxon>Tracheophyta</taxon>
        <taxon>Spermatophyta</taxon>
        <taxon>Magnoliopsida</taxon>
        <taxon>Liliopsida</taxon>
        <taxon>Zingiberales</taxon>
        <taxon>Musaceae</taxon>
        <taxon>Musa</taxon>
    </lineage>
</organism>
<reference evidence="2" key="1">
    <citation type="submission" date="2022-05" db="EMBL/GenBank/DDBJ databases">
        <title>The Musa troglodytarum L. genome provides insights into the mechanism of non-climacteric behaviour and enrichment of carotenoids.</title>
        <authorList>
            <person name="Wang J."/>
        </authorList>
    </citation>
    <scope>NUCLEOTIDE SEQUENCE</scope>
    <source>
        <tissue evidence="2">Leaf</tissue>
    </source>
</reference>
<sequence length="156" mass="16805">MVAASAAESAANVLQASTKELASKVMEAEVNGTVNTVAARTTEIGHRTWGIMRGVMAMATQMVEEYAKEGMAWKEDDVGGHQEEIRQASKGGNSGQDHAPARPSWGNWEEEEQEEQHGNQADGQENWAGWDDTDDDEKERDGGSAAGKRSNQKASG</sequence>
<dbReference type="AlphaFoldDB" id="A0A9E7K7P3"/>
<dbReference type="Proteomes" id="UP001055439">
    <property type="component" value="Chromosome 6"/>
</dbReference>